<dbReference type="InterPro" id="IPR005119">
    <property type="entry name" value="LysR_subst-bd"/>
</dbReference>
<evidence type="ECO:0000256" key="4">
    <source>
        <dbReference type="ARBA" id="ARBA00023163"/>
    </source>
</evidence>
<dbReference type="SUPFAM" id="SSF46785">
    <property type="entry name" value="Winged helix' DNA-binding domain"/>
    <property type="match status" value="1"/>
</dbReference>
<dbReference type="Proteomes" id="UP001289615">
    <property type="component" value="Unassembled WGS sequence"/>
</dbReference>
<dbReference type="EMBL" id="JAXUIA010000015">
    <property type="protein sequence ID" value="MEA0978426.1"/>
    <property type="molecule type" value="Genomic_DNA"/>
</dbReference>
<dbReference type="GO" id="GO:0005829">
    <property type="term" value="C:cytosol"/>
    <property type="evidence" value="ECO:0007669"/>
    <property type="project" value="TreeGrafter"/>
</dbReference>
<name>A0AAJ5RLD8_9BACI</name>
<evidence type="ECO:0000256" key="3">
    <source>
        <dbReference type="ARBA" id="ARBA00023125"/>
    </source>
</evidence>
<evidence type="ECO:0000259" key="5">
    <source>
        <dbReference type="PROSITE" id="PS50931"/>
    </source>
</evidence>
<dbReference type="Pfam" id="PF00126">
    <property type="entry name" value="HTH_1"/>
    <property type="match status" value="1"/>
</dbReference>
<proteinExistence type="inferred from homology"/>
<dbReference type="GO" id="GO:0003700">
    <property type="term" value="F:DNA-binding transcription factor activity"/>
    <property type="evidence" value="ECO:0007669"/>
    <property type="project" value="InterPro"/>
</dbReference>
<dbReference type="Pfam" id="PF03466">
    <property type="entry name" value="LysR_substrate"/>
    <property type="match status" value="1"/>
</dbReference>
<dbReference type="PROSITE" id="PS50931">
    <property type="entry name" value="HTH_LYSR"/>
    <property type="match status" value="1"/>
</dbReference>
<dbReference type="CDD" id="cd05466">
    <property type="entry name" value="PBP2_LTTR_substrate"/>
    <property type="match status" value="1"/>
</dbReference>
<dbReference type="InterPro" id="IPR000847">
    <property type="entry name" value="LysR_HTH_N"/>
</dbReference>
<keyword evidence="3" id="KW-0238">DNA-binding</keyword>
<organism evidence="7 8">
    <name type="scientific">Lysinibacillus irui</name>
    <dbReference type="NCBI Taxonomy" id="2998077"/>
    <lineage>
        <taxon>Bacteria</taxon>
        <taxon>Bacillati</taxon>
        <taxon>Bacillota</taxon>
        <taxon>Bacilli</taxon>
        <taxon>Bacillales</taxon>
        <taxon>Bacillaceae</taxon>
        <taxon>Lysinibacillus</taxon>
    </lineage>
</organism>
<keyword evidence="4" id="KW-0804">Transcription</keyword>
<dbReference type="Proteomes" id="UP001219585">
    <property type="component" value="Chromosome"/>
</dbReference>
<evidence type="ECO:0000313" key="8">
    <source>
        <dbReference type="Proteomes" id="UP001219585"/>
    </source>
</evidence>
<dbReference type="RefSeq" id="WP_274794883.1">
    <property type="nucleotide sequence ID" value="NZ_CP113527.1"/>
</dbReference>
<dbReference type="Gene3D" id="1.10.10.10">
    <property type="entry name" value="Winged helix-like DNA-binding domain superfamily/Winged helix DNA-binding domain"/>
    <property type="match status" value="1"/>
</dbReference>
<protein>
    <submittedName>
        <fullName evidence="7">LysR family transcriptional regulator</fullName>
    </submittedName>
</protein>
<evidence type="ECO:0000256" key="1">
    <source>
        <dbReference type="ARBA" id="ARBA00009437"/>
    </source>
</evidence>
<dbReference type="EMBL" id="CP113527">
    <property type="protein sequence ID" value="WDV06697.1"/>
    <property type="molecule type" value="Genomic_DNA"/>
</dbReference>
<reference evidence="7" key="1">
    <citation type="submission" date="2022-11" db="EMBL/GenBank/DDBJ databases">
        <title>Lysinibacillus irui.</title>
        <authorList>
            <person name="Akintayo S.O."/>
        </authorList>
    </citation>
    <scope>NUCLEOTIDE SEQUENCE</scope>
    <source>
        <strain evidence="7">IRB4-01</strain>
    </source>
</reference>
<dbReference type="PANTHER" id="PTHR30419">
    <property type="entry name" value="HTH-TYPE TRANSCRIPTIONAL REGULATOR YBHD"/>
    <property type="match status" value="1"/>
</dbReference>
<evidence type="ECO:0000313" key="7">
    <source>
        <dbReference type="EMBL" id="WDV06697.1"/>
    </source>
</evidence>
<dbReference type="InterPro" id="IPR036390">
    <property type="entry name" value="WH_DNA-bd_sf"/>
</dbReference>
<evidence type="ECO:0000313" key="9">
    <source>
        <dbReference type="Proteomes" id="UP001289615"/>
    </source>
</evidence>
<dbReference type="GO" id="GO:0003677">
    <property type="term" value="F:DNA binding"/>
    <property type="evidence" value="ECO:0007669"/>
    <property type="project" value="UniProtKB-KW"/>
</dbReference>
<keyword evidence="9" id="KW-1185">Reference proteome</keyword>
<keyword evidence="2" id="KW-0805">Transcription regulation</keyword>
<dbReference type="AlphaFoldDB" id="A0AAJ5RLD8"/>
<evidence type="ECO:0000313" key="6">
    <source>
        <dbReference type="EMBL" id="MEA0978426.1"/>
    </source>
</evidence>
<dbReference type="InterPro" id="IPR050950">
    <property type="entry name" value="HTH-type_LysR_regulators"/>
</dbReference>
<feature type="domain" description="HTH lysR-type" evidence="5">
    <location>
        <begin position="1"/>
        <end position="59"/>
    </location>
</feature>
<dbReference type="KEGG" id="liu:OU989_21125"/>
<comment type="similarity">
    <text evidence="1">Belongs to the LysR transcriptional regulatory family.</text>
</comment>
<dbReference type="Gene3D" id="3.40.190.290">
    <property type="match status" value="1"/>
</dbReference>
<dbReference type="InterPro" id="IPR036388">
    <property type="entry name" value="WH-like_DNA-bd_sf"/>
</dbReference>
<evidence type="ECO:0000256" key="2">
    <source>
        <dbReference type="ARBA" id="ARBA00023015"/>
    </source>
</evidence>
<sequence>MATLAQYIAFHTLINTGNFTETGLKLNLTQSSISHTISNLEAEFGLSLIIRNRNNIVLTSEGKIIYEHISKILQQQQQLETSVAKLKNLIGGTLSVGILPSVSLVLLPKVLAYFEQHHPDLHIRLLEGDYDQIEDWLHNGVVDIGFLVQPHSKHLVFDAIFDDELVCIMAKEHPLAKESELNIEQLQDERWIMPKRTIDRDVSRVLAKHKIHPNVVYELSVDQVILTMVNENLGISIVPNSLLLHAPSSLIRKKFSQAYIRQVGIAYKHSVHLSPGALKFVEISKYFASFLQI</sequence>
<gene>
    <name evidence="7" type="ORF">OU989_21125</name>
    <name evidence="6" type="ORF">U6C28_19165</name>
</gene>
<dbReference type="PANTHER" id="PTHR30419:SF28">
    <property type="entry name" value="HTH-TYPE TRANSCRIPTIONAL REGULATOR BSDA"/>
    <property type="match status" value="1"/>
</dbReference>
<reference evidence="6 9" key="2">
    <citation type="submission" date="2023-12" db="EMBL/GenBank/DDBJ databases">
        <title>Genome comparison identifies genes involved in endophytic behavior of Lysinibacillus irui and provides insights into its role as a plant-growth promoting bacterium.</title>
        <authorList>
            <person name="Hilario S."/>
            <person name="Matos I."/>
            <person name="Goncalves M.F.M."/>
            <person name="Pardo C.A."/>
            <person name="Santos M.J."/>
        </authorList>
    </citation>
    <scope>NUCLEOTIDE SEQUENCE [LARGE SCALE GENOMIC DNA]</scope>
    <source>
        <strain evidence="6 9">B3</strain>
    </source>
</reference>
<accession>A0AAJ5RLD8</accession>
<dbReference type="SUPFAM" id="SSF53850">
    <property type="entry name" value="Periplasmic binding protein-like II"/>
    <property type="match status" value="1"/>
</dbReference>
<dbReference type="PRINTS" id="PR00039">
    <property type="entry name" value="HTHLYSR"/>
</dbReference>